<dbReference type="GO" id="GO:1990423">
    <property type="term" value="C:RZZ complex"/>
    <property type="evidence" value="ECO:0007669"/>
    <property type="project" value="TreeGrafter"/>
</dbReference>
<keyword evidence="6" id="KW-0132">Cell division</keyword>
<organism evidence="16 17">
    <name type="scientific">Lasius platythorax</name>
    <dbReference type="NCBI Taxonomy" id="488582"/>
    <lineage>
        <taxon>Eukaryota</taxon>
        <taxon>Metazoa</taxon>
        <taxon>Ecdysozoa</taxon>
        <taxon>Arthropoda</taxon>
        <taxon>Hexapoda</taxon>
        <taxon>Insecta</taxon>
        <taxon>Pterygota</taxon>
        <taxon>Neoptera</taxon>
        <taxon>Endopterygota</taxon>
        <taxon>Hymenoptera</taxon>
        <taxon>Apocrita</taxon>
        <taxon>Aculeata</taxon>
        <taxon>Formicoidea</taxon>
        <taxon>Formicidae</taxon>
        <taxon>Formicinae</taxon>
        <taxon>Lasius</taxon>
        <taxon>Lasius</taxon>
    </lineage>
</organism>
<dbReference type="Pfam" id="PF20666">
    <property type="entry name" value="ZW10_C"/>
    <property type="match status" value="1"/>
</dbReference>
<dbReference type="Gene3D" id="1.10.357.150">
    <property type="match status" value="1"/>
</dbReference>
<evidence type="ECO:0000256" key="6">
    <source>
        <dbReference type="ARBA" id="ARBA00022618"/>
    </source>
</evidence>
<evidence type="ECO:0000256" key="9">
    <source>
        <dbReference type="ARBA" id="ARBA00023306"/>
    </source>
</evidence>
<dbReference type="GO" id="GO:0051301">
    <property type="term" value="P:cell division"/>
    <property type="evidence" value="ECO:0007669"/>
    <property type="project" value="UniProtKB-KW"/>
</dbReference>
<dbReference type="PANTHER" id="PTHR12205:SF0">
    <property type="entry name" value="CENTROMERE_KINETOCHORE PROTEIN ZW10 HOMOLOG"/>
    <property type="match status" value="1"/>
</dbReference>
<evidence type="ECO:0000259" key="12">
    <source>
        <dbReference type="Pfam" id="PF06248"/>
    </source>
</evidence>
<keyword evidence="8" id="KW-0995">Kinetochore</keyword>
<accession>A0AAV2PAR0</accession>
<feature type="domain" description="Centromere/kinetochore protein zw10 middle" evidence="13">
    <location>
        <begin position="192"/>
        <end position="385"/>
    </location>
</feature>
<name>A0AAV2PAR0_9HYME</name>
<evidence type="ECO:0000313" key="17">
    <source>
        <dbReference type="Proteomes" id="UP001497644"/>
    </source>
</evidence>
<dbReference type="GO" id="GO:0007094">
    <property type="term" value="P:mitotic spindle assembly checkpoint signaling"/>
    <property type="evidence" value="ECO:0007669"/>
    <property type="project" value="TreeGrafter"/>
</dbReference>
<feature type="domain" description="Centromere/kinetochore protein zw10 N-terminal" evidence="12">
    <location>
        <begin position="28"/>
        <end position="117"/>
    </location>
</feature>
<keyword evidence="7" id="KW-0498">Mitosis</keyword>
<evidence type="ECO:0000256" key="3">
    <source>
        <dbReference type="ARBA" id="ARBA00006245"/>
    </source>
</evidence>
<dbReference type="AlphaFoldDB" id="A0AAV2PAR0"/>
<keyword evidence="5" id="KW-0963">Cytoplasm</keyword>
<dbReference type="Pfam" id="PF22766">
    <property type="entry name" value="ZW10_C2"/>
    <property type="match status" value="1"/>
</dbReference>
<dbReference type="InterPro" id="IPR046362">
    <property type="entry name" value="Zw10/DSL1_C_sf"/>
</dbReference>
<evidence type="ECO:0000256" key="11">
    <source>
        <dbReference type="SAM" id="Coils"/>
    </source>
</evidence>
<keyword evidence="17" id="KW-1185">Reference proteome</keyword>
<keyword evidence="10" id="KW-0137">Centromere</keyword>
<dbReference type="InterPro" id="IPR055148">
    <property type="entry name" value="ZW10_C_2"/>
</dbReference>
<feature type="domain" description="ZW10 C-terminal helical" evidence="15">
    <location>
        <begin position="576"/>
        <end position="719"/>
    </location>
</feature>
<keyword evidence="9" id="KW-0131">Cell cycle</keyword>
<comment type="similarity">
    <text evidence="3">Belongs to the ZW10 family.</text>
</comment>
<dbReference type="InterPro" id="IPR009361">
    <property type="entry name" value="Zw10_N"/>
</dbReference>
<evidence type="ECO:0000256" key="1">
    <source>
        <dbReference type="ARBA" id="ARBA00004496"/>
    </source>
</evidence>
<dbReference type="Proteomes" id="UP001497644">
    <property type="component" value="Chromosome 9"/>
</dbReference>
<feature type="domain" description="Centromere/kinetochore protein zw10 C-terminal" evidence="14">
    <location>
        <begin position="424"/>
        <end position="552"/>
    </location>
</feature>
<evidence type="ECO:0000259" key="14">
    <source>
        <dbReference type="Pfam" id="PF20666"/>
    </source>
</evidence>
<evidence type="ECO:0000256" key="8">
    <source>
        <dbReference type="ARBA" id="ARBA00022838"/>
    </source>
</evidence>
<dbReference type="InterPro" id="IPR048343">
    <property type="entry name" value="ZW10_C"/>
</dbReference>
<evidence type="ECO:0000313" key="16">
    <source>
        <dbReference type="EMBL" id="CAL1689612.1"/>
    </source>
</evidence>
<evidence type="ECO:0000256" key="4">
    <source>
        <dbReference type="ARBA" id="ARBA00022454"/>
    </source>
</evidence>
<dbReference type="PANTHER" id="PTHR12205">
    <property type="entry name" value="CENTROMERE/KINETOCHORE PROTEIN ZW10"/>
    <property type="match status" value="1"/>
</dbReference>
<evidence type="ECO:0008006" key="18">
    <source>
        <dbReference type="Google" id="ProtNLM"/>
    </source>
</evidence>
<dbReference type="Pfam" id="PF06248">
    <property type="entry name" value="Zw10_N"/>
    <property type="match status" value="1"/>
</dbReference>
<dbReference type="InterPro" id="IPR048344">
    <property type="entry name" value="Zw10_middle"/>
</dbReference>
<evidence type="ECO:0000259" key="13">
    <source>
        <dbReference type="Pfam" id="PF20665"/>
    </source>
</evidence>
<reference evidence="16" key="1">
    <citation type="submission" date="2024-04" db="EMBL/GenBank/DDBJ databases">
        <authorList>
            <consortium name="Molecular Ecology Group"/>
        </authorList>
    </citation>
    <scope>NUCLEOTIDE SEQUENCE</scope>
</reference>
<proteinExistence type="inferred from homology"/>
<protein>
    <recommendedName>
        <fullName evidence="18">Centromere/kinetochore protein zw10-like protein</fullName>
    </recommendedName>
</protein>
<evidence type="ECO:0000256" key="7">
    <source>
        <dbReference type="ARBA" id="ARBA00022776"/>
    </source>
</evidence>
<evidence type="ECO:0000256" key="5">
    <source>
        <dbReference type="ARBA" id="ARBA00022490"/>
    </source>
</evidence>
<sequence length="720" mass="84209">MTSFVADVLTTAGKFEIINFQKNIAEIQKQLTKLEYEVKDFMDDNYIEFSAKLTRDVYLVKKTEQLLKEIDDLQSRINDQVKIELPGLTKELKTLSQKLKESNISLKLSHQLMNLHEYIKSVKEMQEEKRYIETAKTLWQMQCLLDNPHSFLQDLEIYVAIKDEYCNLLRLYSIEVSRLLHDCICWNNDMKDGKMVTSLIIKSEHDNIQELIQGLHIINNLENFLQTFLTNLMNHIINPIIHDHCSVYVIEERVFTIEILEKKKMPCFKSVLYNLKLLFKFLHQHLNLTVTDNETFLKRMQPHLLKQLSHSLTTDCISYIIPTSNANLKNFEPVVEAINEFQDYLVQIEFLSKDQLFLSEYTNNIDKLFIDRMCQDLLVKARIIMKKDLHDSVRCELQEPPILMNKAFENNYVLNEKTLRDVSFHLPKCQISKSVQEILELTRRILDEACNSSDACAVRLFYTCRNIFEMYVGLVPEHHKKFLETIPQQVALFHNNCMYLAHHLLTLAHEYRDKFSKNLQKLNLTFSDQVTIFREVGSQYFLEHMKYQKNIIFDIIKDSGFSGLGQTSELHPSTERALRQCIRQLELLKTVWIEVLPINIYCKAVGCITNSMIDDLVTKVITVEDIPADVATELIILFNMVVKRTPPIFPDQQIQQHVHKWGKFLELIKILGASLKEIEVRWGNGKGLLAQEFAAPQVKQLIRALFQNTDRRSNLLASIR</sequence>
<feature type="coiled-coil region" evidence="11">
    <location>
        <begin position="17"/>
        <end position="44"/>
    </location>
</feature>
<dbReference type="EMBL" id="OZ034832">
    <property type="protein sequence ID" value="CAL1689612.1"/>
    <property type="molecule type" value="Genomic_DNA"/>
</dbReference>
<dbReference type="GO" id="GO:0006888">
    <property type="term" value="P:endoplasmic reticulum to Golgi vesicle-mediated transport"/>
    <property type="evidence" value="ECO:0007669"/>
    <property type="project" value="TreeGrafter"/>
</dbReference>
<gene>
    <name evidence="16" type="ORF">LPLAT_LOCUS14501</name>
</gene>
<evidence type="ECO:0000256" key="2">
    <source>
        <dbReference type="ARBA" id="ARBA00004629"/>
    </source>
</evidence>
<keyword evidence="4" id="KW-0158">Chromosome</keyword>
<keyword evidence="11" id="KW-0175">Coiled coil</keyword>
<dbReference type="Pfam" id="PF20665">
    <property type="entry name" value="Zw10_middle"/>
    <property type="match status" value="1"/>
</dbReference>
<comment type="subcellular location">
    <subcellularLocation>
        <location evidence="2">Chromosome</location>
        <location evidence="2">Centromere</location>
        <location evidence="2">Kinetochore</location>
    </subcellularLocation>
    <subcellularLocation>
        <location evidence="1">Cytoplasm</location>
    </subcellularLocation>
</comment>
<evidence type="ECO:0000256" key="10">
    <source>
        <dbReference type="ARBA" id="ARBA00023328"/>
    </source>
</evidence>
<dbReference type="GO" id="GO:0005634">
    <property type="term" value="C:nucleus"/>
    <property type="evidence" value="ECO:0007669"/>
    <property type="project" value="InterPro"/>
</dbReference>
<evidence type="ECO:0000259" key="15">
    <source>
        <dbReference type="Pfam" id="PF22766"/>
    </source>
</evidence>
<dbReference type="GO" id="GO:0005737">
    <property type="term" value="C:cytoplasm"/>
    <property type="evidence" value="ECO:0007669"/>
    <property type="project" value="UniProtKB-SubCell"/>
</dbReference>